<proteinExistence type="predicted"/>
<keyword evidence="3" id="KW-1185">Reference proteome</keyword>
<reference evidence="3" key="2">
    <citation type="journal article" date="2017" name="Nat. Plants">
        <title>The Aegilops tauschii genome reveals multiple impacts of transposons.</title>
        <authorList>
            <person name="Zhao G."/>
            <person name="Zou C."/>
            <person name="Li K."/>
            <person name="Wang K."/>
            <person name="Li T."/>
            <person name="Gao L."/>
            <person name="Zhang X."/>
            <person name="Wang H."/>
            <person name="Yang Z."/>
            <person name="Liu X."/>
            <person name="Jiang W."/>
            <person name="Mao L."/>
            <person name="Kong X."/>
            <person name="Jiao Y."/>
            <person name="Jia J."/>
        </authorList>
    </citation>
    <scope>NUCLEOTIDE SEQUENCE [LARGE SCALE GENOMIC DNA]</scope>
    <source>
        <strain evidence="3">cv. AL8/78</strain>
    </source>
</reference>
<evidence type="ECO:0000313" key="3">
    <source>
        <dbReference type="Proteomes" id="UP000015105"/>
    </source>
</evidence>
<dbReference type="EnsemblPlants" id="AET3Gv20121400.1">
    <property type="protein sequence ID" value="AET3Gv20121400.1"/>
    <property type="gene ID" value="AET3Gv20121400"/>
</dbReference>
<sequence length="113" mass="12179">MALRTVAAKLKTPVASLKQAWAACRSLAKRPDPWEGLNVDPLIRQDMEELNRAIRASEMKQTLISIGFMGAFTGAFAYVLKSDLAAREALRVALDSDQDSTGAAVNAVGTNED</sequence>
<keyword evidence="1" id="KW-1133">Transmembrane helix</keyword>
<accession>A0A453DVS9</accession>
<dbReference type="Gramene" id="AET3Gv20121400.1">
    <property type="protein sequence ID" value="AET3Gv20121400.1"/>
    <property type="gene ID" value="AET3Gv20121400"/>
</dbReference>
<dbReference type="Proteomes" id="UP000015105">
    <property type="component" value="Chromosome 3D"/>
</dbReference>
<evidence type="ECO:0000256" key="1">
    <source>
        <dbReference type="SAM" id="Phobius"/>
    </source>
</evidence>
<keyword evidence="1" id="KW-0812">Transmembrane</keyword>
<dbReference type="AlphaFoldDB" id="A0A453DVS9"/>
<reference evidence="2" key="5">
    <citation type="journal article" date="2021" name="G3 (Bethesda)">
        <title>Aegilops tauschii genome assembly Aet v5.0 features greater sequence contiguity and improved annotation.</title>
        <authorList>
            <person name="Wang L."/>
            <person name="Zhu T."/>
            <person name="Rodriguez J.C."/>
            <person name="Deal K.R."/>
            <person name="Dubcovsky J."/>
            <person name="McGuire P.E."/>
            <person name="Lux T."/>
            <person name="Spannagl M."/>
            <person name="Mayer K.F.X."/>
            <person name="Baldrich P."/>
            <person name="Meyers B.C."/>
            <person name="Huo N."/>
            <person name="Gu Y.Q."/>
            <person name="Zhou H."/>
            <person name="Devos K.M."/>
            <person name="Bennetzen J.L."/>
            <person name="Unver T."/>
            <person name="Budak H."/>
            <person name="Gulick P.J."/>
            <person name="Galiba G."/>
            <person name="Kalapos B."/>
            <person name="Nelson D.R."/>
            <person name="Li P."/>
            <person name="You F.M."/>
            <person name="Luo M.C."/>
            <person name="Dvorak J."/>
        </authorList>
    </citation>
    <scope>NUCLEOTIDE SEQUENCE [LARGE SCALE GENOMIC DNA]</scope>
    <source>
        <strain evidence="2">cv. AL8/78</strain>
    </source>
</reference>
<reference evidence="3" key="1">
    <citation type="journal article" date="2014" name="Science">
        <title>Ancient hybridizations among the ancestral genomes of bread wheat.</title>
        <authorList>
            <consortium name="International Wheat Genome Sequencing Consortium,"/>
            <person name="Marcussen T."/>
            <person name="Sandve S.R."/>
            <person name="Heier L."/>
            <person name="Spannagl M."/>
            <person name="Pfeifer M."/>
            <person name="Jakobsen K.S."/>
            <person name="Wulff B.B."/>
            <person name="Steuernagel B."/>
            <person name="Mayer K.F."/>
            <person name="Olsen O.A."/>
        </authorList>
    </citation>
    <scope>NUCLEOTIDE SEQUENCE [LARGE SCALE GENOMIC DNA]</scope>
    <source>
        <strain evidence="3">cv. AL8/78</strain>
    </source>
</reference>
<reference evidence="2" key="3">
    <citation type="journal article" date="2017" name="Nature">
        <title>Genome sequence of the progenitor of the wheat D genome Aegilops tauschii.</title>
        <authorList>
            <person name="Luo M.C."/>
            <person name="Gu Y.Q."/>
            <person name="Puiu D."/>
            <person name="Wang H."/>
            <person name="Twardziok S.O."/>
            <person name="Deal K.R."/>
            <person name="Huo N."/>
            <person name="Zhu T."/>
            <person name="Wang L."/>
            <person name="Wang Y."/>
            <person name="McGuire P.E."/>
            <person name="Liu S."/>
            <person name="Long H."/>
            <person name="Ramasamy R.K."/>
            <person name="Rodriguez J.C."/>
            <person name="Van S.L."/>
            <person name="Yuan L."/>
            <person name="Wang Z."/>
            <person name="Xia Z."/>
            <person name="Xiao L."/>
            <person name="Anderson O.D."/>
            <person name="Ouyang S."/>
            <person name="Liang Y."/>
            <person name="Zimin A.V."/>
            <person name="Pertea G."/>
            <person name="Qi P."/>
            <person name="Bennetzen J.L."/>
            <person name="Dai X."/>
            <person name="Dawson M.W."/>
            <person name="Muller H.G."/>
            <person name="Kugler K."/>
            <person name="Rivarola-Duarte L."/>
            <person name="Spannagl M."/>
            <person name="Mayer K.F.X."/>
            <person name="Lu F.H."/>
            <person name="Bevan M.W."/>
            <person name="Leroy P."/>
            <person name="Li P."/>
            <person name="You F.M."/>
            <person name="Sun Q."/>
            <person name="Liu Z."/>
            <person name="Lyons E."/>
            <person name="Wicker T."/>
            <person name="Salzberg S.L."/>
            <person name="Devos K.M."/>
            <person name="Dvorak J."/>
        </authorList>
    </citation>
    <scope>NUCLEOTIDE SEQUENCE [LARGE SCALE GENOMIC DNA]</scope>
    <source>
        <strain evidence="2">cv. AL8/78</strain>
    </source>
</reference>
<keyword evidence="1" id="KW-0472">Membrane</keyword>
<organism evidence="2 3">
    <name type="scientific">Aegilops tauschii subsp. strangulata</name>
    <name type="common">Goatgrass</name>
    <dbReference type="NCBI Taxonomy" id="200361"/>
    <lineage>
        <taxon>Eukaryota</taxon>
        <taxon>Viridiplantae</taxon>
        <taxon>Streptophyta</taxon>
        <taxon>Embryophyta</taxon>
        <taxon>Tracheophyta</taxon>
        <taxon>Spermatophyta</taxon>
        <taxon>Magnoliopsida</taxon>
        <taxon>Liliopsida</taxon>
        <taxon>Poales</taxon>
        <taxon>Poaceae</taxon>
        <taxon>BOP clade</taxon>
        <taxon>Pooideae</taxon>
        <taxon>Triticodae</taxon>
        <taxon>Triticeae</taxon>
        <taxon>Triticinae</taxon>
        <taxon>Aegilops</taxon>
    </lineage>
</organism>
<name>A0A453DVS9_AEGTS</name>
<feature type="transmembrane region" description="Helical" evidence="1">
    <location>
        <begin position="62"/>
        <end position="80"/>
    </location>
</feature>
<protein>
    <submittedName>
        <fullName evidence="2">Uncharacterized protein</fullName>
    </submittedName>
</protein>
<evidence type="ECO:0000313" key="2">
    <source>
        <dbReference type="EnsemblPlants" id="AET3Gv20121400.1"/>
    </source>
</evidence>
<reference evidence="2" key="4">
    <citation type="submission" date="2019-03" db="UniProtKB">
        <authorList>
            <consortium name="EnsemblPlants"/>
        </authorList>
    </citation>
    <scope>IDENTIFICATION</scope>
</reference>